<evidence type="ECO:0000256" key="6">
    <source>
        <dbReference type="SAM" id="Phobius"/>
    </source>
</evidence>
<keyword evidence="3 6" id="KW-0812">Transmembrane</keyword>
<dbReference type="Gene3D" id="1.20.1740.10">
    <property type="entry name" value="Amino acid/polyamine transporter I"/>
    <property type="match status" value="1"/>
</dbReference>
<feature type="transmembrane region" description="Helical" evidence="6">
    <location>
        <begin position="188"/>
        <end position="210"/>
    </location>
</feature>
<feature type="transmembrane region" description="Helical" evidence="6">
    <location>
        <begin position="266"/>
        <end position="294"/>
    </location>
</feature>
<organism evidence="7">
    <name type="scientific">hydrothermal vent metagenome</name>
    <dbReference type="NCBI Taxonomy" id="652676"/>
    <lineage>
        <taxon>unclassified sequences</taxon>
        <taxon>metagenomes</taxon>
        <taxon>ecological metagenomes</taxon>
    </lineage>
</organism>
<dbReference type="PANTHER" id="PTHR42770">
    <property type="entry name" value="AMINO ACID TRANSPORTER-RELATED"/>
    <property type="match status" value="1"/>
</dbReference>
<dbReference type="InterPro" id="IPR002293">
    <property type="entry name" value="AA/rel_permease1"/>
</dbReference>
<evidence type="ECO:0000256" key="2">
    <source>
        <dbReference type="ARBA" id="ARBA00022475"/>
    </source>
</evidence>
<reference evidence="7" key="1">
    <citation type="submission" date="2018-06" db="EMBL/GenBank/DDBJ databases">
        <authorList>
            <person name="Zhirakovskaya E."/>
        </authorList>
    </citation>
    <scope>NUCLEOTIDE SEQUENCE</scope>
</reference>
<feature type="transmembrane region" description="Helical" evidence="6">
    <location>
        <begin position="124"/>
        <end position="142"/>
    </location>
</feature>
<name>A0A3B0U4W3_9ZZZZ</name>
<feature type="transmembrane region" description="Helical" evidence="6">
    <location>
        <begin position="82"/>
        <end position="104"/>
    </location>
</feature>
<dbReference type="AlphaFoldDB" id="A0A3B0U4W3"/>
<dbReference type="EMBL" id="UOER01000531">
    <property type="protein sequence ID" value="VAW25935.1"/>
    <property type="molecule type" value="Genomic_DNA"/>
</dbReference>
<comment type="subcellular location">
    <subcellularLocation>
        <location evidence="1">Cell membrane</location>
        <topology evidence="1">Multi-pass membrane protein</topology>
    </subcellularLocation>
</comment>
<evidence type="ECO:0000256" key="1">
    <source>
        <dbReference type="ARBA" id="ARBA00004651"/>
    </source>
</evidence>
<evidence type="ECO:0000256" key="5">
    <source>
        <dbReference type="ARBA" id="ARBA00023136"/>
    </source>
</evidence>
<dbReference type="PIRSF" id="PIRSF006060">
    <property type="entry name" value="AA_transporter"/>
    <property type="match status" value="1"/>
</dbReference>
<dbReference type="InterPro" id="IPR050367">
    <property type="entry name" value="APC_superfamily"/>
</dbReference>
<protein>
    <submittedName>
        <fullName evidence="7">Uncharacterized amino acid permease, GabP family</fullName>
    </submittedName>
</protein>
<feature type="transmembrane region" description="Helical" evidence="6">
    <location>
        <begin position="400"/>
        <end position="418"/>
    </location>
</feature>
<keyword evidence="2" id="KW-1003">Cell membrane</keyword>
<proteinExistence type="predicted"/>
<feature type="transmembrane region" description="Helical" evidence="6">
    <location>
        <begin position="154"/>
        <end position="176"/>
    </location>
</feature>
<dbReference type="GO" id="GO:0005886">
    <property type="term" value="C:plasma membrane"/>
    <property type="evidence" value="ECO:0007669"/>
    <property type="project" value="UniProtKB-SubCell"/>
</dbReference>
<feature type="transmembrane region" description="Helical" evidence="6">
    <location>
        <begin position="222"/>
        <end position="246"/>
    </location>
</feature>
<dbReference type="Pfam" id="PF13520">
    <property type="entry name" value="AA_permease_2"/>
    <property type="match status" value="1"/>
</dbReference>
<evidence type="ECO:0000313" key="7">
    <source>
        <dbReference type="EMBL" id="VAW25935.1"/>
    </source>
</evidence>
<feature type="transmembrane region" description="Helical" evidence="6">
    <location>
        <begin position="342"/>
        <end position="361"/>
    </location>
</feature>
<feature type="transmembrane region" description="Helical" evidence="6">
    <location>
        <begin position="373"/>
        <end position="394"/>
    </location>
</feature>
<keyword evidence="5 6" id="KW-0472">Membrane</keyword>
<feature type="transmembrane region" description="Helical" evidence="6">
    <location>
        <begin position="43"/>
        <end position="61"/>
    </location>
</feature>
<sequence length="449" mass="49157">MKKDKKLSLIEVISMAVGTMIGASIFSIFGLGAKIAGNDLPEAFILSGIYALVVAYSYAILGGKIISNAGPIAFILKGLGDSIVTGALSILMWLTYVISISLFVKGFAGYLLPFIHIESTTLTIGIVEVIVISFFTALNFFGSKSVGRAEFYIVLVKLLILLVFILGGFMTINWGMAKPSFDTVHTNGLLNASIIFFLSYMGFGLITNASENIENPTKNVPLAIFISILFVMIFYILISLVTIGNLPLSDIIKAQENALAIAAKPFLGNFGFILITIGALFSISSALNATIFGGANIAYSLAKDGELPDFFERKIWFKSTEGLYITAGLGLLFALFFDLGAIASITSTIFTVIYIFVLISHLRLQKEYGGNKILISINLTILVVIFAALIKYQWDTQKSAFYASIFTFFGAIIVEYLYRKLGKRKFNTDKINKKKLTILSSYNKIKDYL</sequence>
<dbReference type="PANTHER" id="PTHR42770:SF11">
    <property type="entry name" value="INNER MEMBRANE TRANSPORT PROTEIN YBAT"/>
    <property type="match status" value="1"/>
</dbReference>
<evidence type="ECO:0000256" key="4">
    <source>
        <dbReference type="ARBA" id="ARBA00022989"/>
    </source>
</evidence>
<feature type="transmembrane region" description="Helical" evidence="6">
    <location>
        <begin position="12"/>
        <end position="31"/>
    </location>
</feature>
<feature type="transmembrane region" description="Helical" evidence="6">
    <location>
        <begin position="315"/>
        <end position="336"/>
    </location>
</feature>
<gene>
    <name evidence="7" type="ORF">MNBD_BACTEROID04-319</name>
</gene>
<evidence type="ECO:0000256" key="3">
    <source>
        <dbReference type="ARBA" id="ARBA00022692"/>
    </source>
</evidence>
<dbReference type="GO" id="GO:0022857">
    <property type="term" value="F:transmembrane transporter activity"/>
    <property type="evidence" value="ECO:0007669"/>
    <property type="project" value="InterPro"/>
</dbReference>
<keyword evidence="4 6" id="KW-1133">Transmembrane helix</keyword>
<accession>A0A3B0U4W3</accession>